<dbReference type="RefSeq" id="WP_072989854.1">
    <property type="nucleotide sequence ID" value="NZ_FQZB01000013.1"/>
</dbReference>
<accession>A0A1M6PFK9</accession>
<protein>
    <submittedName>
        <fullName evidence="2">Uncharacterized protein</fullName>
    </submittedName>
</protein>
<evidence type="ECO:0000256" key="1">
    <source>
        <dbReference type="SAM" id="Coils"/>
    </source>
</evidence>
<name>A0A1M6PFK9_9CLOT</name>
<organism evidence="2 3">
    <name type="scientific">Clostridium cavendishii DSM 21758</name>
    <dbReference type="NCBI Taxonomy" id="1121302"/>
    <lineage>
        <taxon>Bacteria</taxon>
        <taxon>Bacillati</taxon>
        <taxon>Bacillota</taxon>
        <taxon>Clostridia</taxon>
        <taxon>Eubacteriales</taxon>
        <taxon>Clostridiaceae</taxon>
        <taxon>Clostridium</taxon>
    </lineage>
</organism>
<dbReference type="OrthoDB" id="1928827at2"/>
<dbReference type="Proteomes" id="UP000184310">
    <property type="component" value="Unassembled WGS sequence"/>
</dbReference>
<dbReference type="STRING" id="1121302.SAMN02745163_03139"/>
<evidence type="ECO:0000313" key="3">
    <source>
        <dbReference type="Proteomes" id="UP000184310"/>
    </source>
</evidence>
<evidence type="ECO:0000313" key="2">
    <source>
        <dbReference type="EMBL" id="SHK06701.1"/>
    </source>
</evidence>
<dbReference type="EMBL" id="FQZB01000013">
    <property type="protein sequence ID" value="SHK06701.1"/>
    <property type="molecule type" value="Genomic_DNA"/>
</dbReference>
<dbReference type="AlphaFoldDB" id="A0A1M6PFK9"/>
<sequence length="61" mass="7022">MNEDNLKLAQQDVEEALKAVESLETYMDKEDLPKEILKEKFLTLTEKVQALEDILKSEGIL</sequence>
<keyword evidence="3" id="KW-1185">Reference proteome</keyword>
<proteinExistence type="predicted"/>
<gene>
    <name evidence="2" type="ORF">SAMN02745163_03139</name>
</gene>
<reference evidence="2 3" key="1">
    <citation type="submission" date="2016-11" db="EMBL/GenBank/DDBJ databases">
        <authorList>
            <person name="Jaros S."/>
            <person name="Januszkiewicz K."/>
            <person name="Wedrychowicz H."/>
        </authorList>
    </citation>
    <scope>NUCLEOTIDE SEQUENCE [LARGE SCALE GENOMIC DNA]</scope>
    <source>
        <strain evidence="2 3">DSM 21758</strain>
    </source>
</reference>
<keyword evidence="1" id="KW-0175">Coiled coil</keyword>
<feature type="coiled-coil region" evidence="1">
    <location>
        <begin position="6"/>
        <end position="54"/>
    </location>
</feature>